<keyword evidence="3 6" id="KW-1133">Transmembrane helix</keyword>
<dbReference type="GO" id="GO:0019815">
    <property type="term" value="C:B cell receptor complex"/>
    <property type="evidence" value="ECO:0007669"/>
    <property type="project" value="TreeGrafter"/>
</dbReference>
<dbReference type="PANTHER" id="PTHR14334:SF1">
    <property type="entry name" value="B-CELL ANTIGEN RECEPTOR COMPLEX-ASSOCIATED PROTEIN ALPHA CHAIN"/>
    <property type="match status" value="1"/>
</dbReference>
<sequence length="198" mass="22085">VPTSRTAALGDHISLECLYQAPGEAKVTWYRVCPYGACSPHRTVVEDNQADVVMQKEEEGRATLTFLHLTYNHSALYYCRVEAGGAAGQSCGTFLRVHNPAAVPFLNIKESTKNQIITAEGILLLLCAVGPGLFLLFRKRWANERLLQMKKSAYEEENLYEGLNLDECSMYEDISRGLQPTYQDVGSLQPTDPQLEKP</sequence>
<dbReference type="GO" id="GO:0050853">
    <property type="term" value="P:B cell receptor signaling pathway"/>
    <property type="evidence" value="ECO:0007669"/>
    <property type="project" value="TreeGrafter"/>
</dbReference>
<dbReference type="InterPro" id="IPR013106">
    <property type="entry name" value="Ig_V-set"/>
</dbReference>
<dbReference type="SUPFAM" id="SSF48726">
    <property type="entry name" value="Immunoglobulin"/>
    <property type="match status" value="1"/>
</dbReference>
<dbReference type="InterPro" id="IPR036179">
    <property type="entry name" value="Ig-like_dom_sf"/>
</dbReference>
<evidence type="ECO:0000256" key="5">
    <source>
        <dbReference type="ARBA" id="ARBA00023319"/>
    </source>
</evidence>
<feature type="domain" description="Ig-like" evidence="7">
    <location>
        <begin position="1"/>
        <end position="82"/>
    </location>
</feature>
<evidence type="ECO:0000313" key="9">
    <source>
        <dbReference type="Proteomes" id="UP000518911"/>
    </source>
</evidence>
<proteinExistence type="predicted"/>
<dbReference type="GO" id="GO:0030183">
    <property type="term" value="P:B cell differentiation"/>
    <property type="evidence" value="ECO:0007669"/>
    <property type="project" value="TreeGrafter"/>
</dbReference>
<comment type="subcellular location">
    <subcellularLocation>
        <location evidence="1">Membrane</location>
        <topology evidence="1">Single-pass type I membrane protein</topology>
    </subcellularLocation>
</comment>
<evidence type="ECO:0000256" key="1">
    <source>
        <dbReference type="ARBA" id="ARBA00004479"/>
    </source>
</evidence>
<accession>A0A7L3WGG1</accession>
<dbReference type="InterPro" id="IPR003110">
    <property type="entry name" value="Phos_immunorcpt_sig_ITAM"/>
</dbReference>
<dbReference type="CDD" id="cd00096">
    <property type="entry name" value="Ig"/>
    <property type="match status" value="1"/>
</dbReference>
<feature type="non-terminal residue" evidence="8">
    <location>
        <position position="1"/>
    </location>
</feature>
<dbReference type="InterPro" id="IPR007110">
    <property type="entry name" value="Ig-like_dom"/>
</dbReference>
<dbReference type="PROSITE" id="PS50835">
    <property type="entry name" value="IG_LIKE"/>
    <property type="match status" value="1"/>
</dbReference>
<feature type="transmembrane region" description="Helical" evidence="6">
    <location>
        <begin position="116"/>
        <end position="137"/>
    </location>
</feature>
<dbReference type="GO" id="GO:0009897">
    <property type="term" value="C:external side of plasma membrane"/>
    <property type="evidence" value="ECO:0007669"/>
    <property type="project" value="TreeGrafter"/>
</dbReference>
<keyword evidence="9" id="KW-1185">Reference proteome</keyword>
<evidence type="ECO:0000259" key="7">
    <source>
        <dbReference type="PROSITE" id="PS50835"/>
    </source>
</evidence>
<dbReference type="SMART" id="SM00409">
    <property type="entry name" value="IG"/>
    <property type="match status" value="1"/>
</dbReference>
<dbReference type="PROSITE" id="PS51055">
    <property type="entry name" value="ITAM_1"/>
    <property type="match status" value="1"/>
</dbReference>
<evidence type="ECO:0000256" key="2">
    <source>
        <dbReference type="ARBA" id="ARBA00022692"/>
    </source>
</evidence>
<dbReference type="Gene3D" id="2.60.40.10">
    <property type="entry name" value="Immunoglobulins"/>
    <property type="match status" value="1"/>
</dbReference>
<reference evidence="8 9" key="1">
    <citation type="submission" date="2019-09" db="EMBL/GenBank/DDBJ databases">
        <title>Bird 10,000 Genomes (B10K) Project - Family phase.</title>
        <authorList>
            <person name="Zhang G."/>
        </authorList>
    </citation>
    <scope>NUCLEOTIDE SEQUENCE [LARGE SCALE GENOMIC DNA]</scope>
    <source>
        <strain evidence="8">OUT-0055</strain>
        <tissue evidence="8">Blood</tissue>
    </source>
</reference>
<dbReference type="InterPro" id="IPR013783">
    <property type="entry name" value="Ig-like_fold"/>
</dbReference>
<dbReference type="AlphaFoldDB" id="A0A7L3WGG1"/>
<keyword evidence="2 6" id="KW-0812">Transmembrane</keyword>
<comment type="caution">
    <text evidence="8">The sequence shown here is derived from an EMBL/GenBank/DDBJ whole genome shotgun (WGS) entry which is preliminary data.</text>
</comment>
<dbReference type="Pfam" id="PF02189">
    <property type="entry name" value="ITAM"/>
    <property type="match status" value="1"/>
</dbReference>
<keyword evidence="5" id="KW-0393">Immunoglobulin domain</keyword>
<evidence type="ECO:0000256" key="4">
    <source>
        <dbReference type="ARBA" id="ARBA00023136"/>
    </source>
</evidence>
<organism evidence="8 9">
    <name type="scientific">Atlantisia rogersi</name>
    <name type="common">Inaccessible Island rail</name>
    <dbReference type="NCBI Taxonomy" id="2478892"/>
    <lineage>
        <taxon>Eukaryota</taxon>
        <taxon>Metazoa</taxon>
        <taxon>Chordata</taxon>
        <taxon>Craniata</taxon>
        <taxon>Vertebrata</taxon>
        <taxon>Euteleostomi</taxon>
        <taxon>Archelosauria</taxon>
        <taxon>Archosauria</taxon>
        <taxon>Dinosauria</taxon>
        <taxon>Saurischia</taxon>
        <taxon>Theropoda</taxon>
        <taxon>Coelurosauria</taxon>
        <taxon>Aves</taxon>
        <taxon>Neognathae</taxon>
        <taxon>Neoaves</taxon>
        <taxon>Gruiformes</taxon>
        <taxon>Rallidae</taxon>
        <taxon>Atlantisia</taxon>
    </lineage>
</organism>
<dbReference type="PANTHER" id="PTHR14334">
    <property type="entry name" value="B-CELL ANTIGEN RECEPTOR COMPLEX-ASSOCIATED PROTEIN"/>
    <property type="match status" value="1"/>
</dbReference>
<evidence type="ECO:0000256" key="3">
    <source>
        <dbReference type="ARBA" id="ARBA00022989"/>
    </source>
</evidence>
<evidence type="ECO:0000256" key="6">
    <source>
        <dbReference type="SAM" id="Phobius"/>
    </source>
</evidence>
<protein>
    <submittedName>
        <fullName evidence="8">CD79A protein</fullName>
    </submittedName>
</protein>
<name>A0A7L3WGG1_9GRUI</name>
<dbReference type="OrthoDB" id="8915525at2759"/>
<dbReference type="GO" id="GO:0004888">
    <property type="term" value="F:transmembrane signaling receptor activity"/>
    <property type="evidence" value="ECO:0007669"/>
    <property type="project" value="InterPro"/>
</dbReference>
<dbReference type="SMART" id="SM00077">
    <property type="entry name" value="ITAM"/>
    <property type="match status" value="1"/>
</dbReference>
<evidence type="ECO:0000313" key="8">
    <source>
        <dbReference type="EMBL" id="NXV75201.1"/>
    </source>
</evidence>
<dbReference type="Proteomes" id="UP000518911">
    <property type="component" value="Unassembled WGS sequence"/>
</dbReference>
<feature type="non-terminal residue" evidence="8">
    <location>
        <position position="198"/>
    </location>
</feature>
<dbReference type="InterPro" id="IPR003599">
    <property type="entry name" value="Ig_sub"/>
</dbReference>
<dbReference type="EMBL" id="VZUJ01069314">
    <property type="protein sequence ID" value="NXV75201.1"/>
    <property type="molecule type" value="Genomic_DNA"/>
</dbReference>
<keyword evidence="4 6" id="KW-0472">Membrane</keyword>
<dbReference type="Pfam" id="PF07686">
    <property type="entry name" value="V-set"/>
    <property type="match status" value="1"/>
</dbReference>
<gene>
    <name evidence="8" type="primary">Cd79a</name>
    <name evidence="8" type="ORF">ATLROG_R13673</name>
</gene>